<evidence type="ECO:0000256" key="1">
    <source>
        <dbReference type="SAM" id="Phobius"/>
    </source>
</evidence>
<feature type="transmembrane region" description="Helical" evidence="1">
    <location>
        <begin position="44"/>
        <end position="67"/>
    </location>
</feature>
<feature type="transmembrane region" description="Helical" evidence="1">
    <location>
        <begin position="12"/>
        <end position="32"/>
    </location>
</feature>
<feature type="transmembrane region" description="Helical" evidence="1">
    <location>
        <begin position="126"/>
        <end position="152"/>
    </location>
</feature>
<accession>A0ABV3ZLA5</accession>
<keyword evidence="1" id="KW-0472">Membrane</keyword>
<sequence length="159" mass="18749">MKTNFKIGLPRQPFDLFLLTTILLFIFPFFTWRNSIDFHLHDTYFVVSAVYPVWLLALGFLLIWTIYKLTNRILWTRYLTWFHIISTLVVLILILSAGLWYESRVPTSRKEIIAYETRQEQQHKQLLIFLPIVTTFLLGQAAFVINLIGGLIKRATNKT</sequence>
<keyword evidence="3" id="KW-1185">Reference proteome</keyword>
<keyword evidence="1" id="KW-0812">Transmembrane</keyword>
<feature type="transmembrane region" description="Helical" evidence="1">
    <location>
        <begin position="79"/>
        <end position="101"/>
    </location>
</feature>
<reference evidence="2 3" key="1">
    <citation type="submission" date="2023-07" db="EMBL/GenBank/DDBJ databases">
        <authorList>
            <person name="Lian W.-H."/>
        </authorList>
    </citation>
    <scope>NUCLEOTIDE SEQUENCE [LARGE SCALE GENOMIC DNA]</scope>
    <source>
        <strain evidence="2 3">SYSU DXS3180</strain>
    </source>
</reference>
<gene>
    <name evidence="2" type="ORF">QTN47_24380</name>
</gene>
<evidence type="ECO:0000313" key="3">
    <source>
        <dbReference type="Proteomes" id="UP001560573"/>
    </source>
</evidence>
<comment type="caution">
    <text evidence="2">The sequence shown here is derived from an EMBL/GenBank/DDBJ whole genome shotgun (WGS) entry which is preliminary data.</text>
</comment>
<name>A0ABV3ZLA5_9BACT</name>
<organism evidence="2 3">
    <name type="scientific">Danxiaibacter flavus</name>
    <dbReference type="NCBI Taxonomy" id="3049108"/>
    <lineage>
        <taxon>Bacteria</taxon>
        <taxon>Pseudomonadati</taxon>
        <taxon>Bacteroidota</taxon>
        <taxon>Chitinophagia</taxon>
        <taxon>Chitinophagales</taxon>
        <taxon>Chitinophagaceae</taxon>
        <taxon>Danxiaibacter</taxon>
    </lineage>
</organism>
<dbReference type="InterPro" id="IPR036927">
    <property type="entry name" value="Cyt_c_oxase-like_su1_sf"/>
</dbReference>
<dbReference type="RefSeq" id="WP_369332081.1">
    <property type="nucleotide sequence ID" value="NZ_JAULBC010000010.1"/>
</dbReference>
<evidence type="ECO:0000313" key="2">
    <source>
        <dbReference type="EMBL" id="MEX6690666.1"/>
    </source>
</evidence>
<dbReference type="EMBL" id="JAULBC010000010">
    <property type="protein sequence ID" value="MEX6690666.1"/>
    <property type="molecule type" value="Genomic_DNA"/>
</dbReference>
<keyword evidence="1" id="KW-1133">Transmembrane helix</keyword>
<proteinExistence type="predicted"/>
<dbReference type="Proteomes" id="UP001560573">
    <property type="component" value="Unassembled WGS sequence"/>
</dbReference>
<protein>
    <submittedName>
        <fullName evidence="2">Uncharacterized protein</fullName>
    </submittedName>
</protein>
<dbReference type="Gene3D" id="1.20.210.10">
    <property type="entry name" value="Cytochrome c oxidase-like, subunit I domain"/>
    <property type="match status" value="1"/>
</dbReference>